<dbReference type="InterPro" id="IPR052626">
    <property type="entry name" value="SWT1_Regulator"/>
</dbReference>
<evidence type="ECO:0000256" key="3">
    <source>
        <dbReference type="ARBA" id="ARBA00023242"/>
    </source>
</evidence>
<dbReference type="Gene3D" id="3.40.50.1010">
    <property type="entry name" value="5'-nuclease"/>
    <property type="match status" value="1"/>
</dbReference>
<sequence length="434" mass="49501">MSLPSKHAPEGLDPSYQGRVVTVGRRNTKDCGTTEGEGIMRDKSPDLVKDSNQTIEDIDMATGDEYNEINLISDFVNERRDINDLDYSDPMDIEDNDKVDINSIDSRSIFLVIDTNFVLSHLDILVDLEKISVDYNMVIIIPIAVMKELDGLKNSERQTVEKIDGVNIERSLGQLARRANDWIYSMLANKSSTVRGQKVSQRIDRAAVKDDAILDCCLYFQQAYPDSIIILFSNDKNFCLKALSNDILTVSYRKGINAKLIASKIYQERISNPPSSEFRKDPSNTSYSIEDTSTTNEPVTKTGSVHKEIQSLLISVIHHCMQSNYGEDLDLVKGYEKSSLTSMKDAADVMKRFWFPVFSQYFKPERISFFEEKESSSKTHRNVLTEVPGDKAELSEFVNFWSNVLRRLYDAEMSPQQKEALDILIDRWYKLIRA</sequence>
<feature type="region of interest" description="Disordered" evidence="6">
    <location>
        <begin position="272"/>
        <end position="301"/>
    </location>
</feature>
<keyword evidence="9" id="KW-1185">Reference proteome</keyword>
<dbReference type="InterPro" id="IPR029060">
    <property type="entry name" value="PIN-like_dom_sf"/>
</dbReference>
<keyword evidence="2" id="KW-0804">Transcription</keyword>
<feature type="domain" description="PIN" evidence="7">
    <location>
        <begin position="109"/>
        <end position="240"/>
    </location>
</feature>
<evidence type="ECO:0000313" key="8">
    <source>
        <dbReference type="EMBL" id="CCE86370.1"/>
    </source>
</evidence>
<dbReference type="CDD" id="cd18727">
    <property type="entry name" value="PIN_Swt1-like"/>
    <property type="match status" value="1"/>
</dbReference>
<proteinExistence type="inferred from homology"/>
<dbReference type="SMART" id="SM00670">
    <property type="entry name" value="PINc"/>
    <property type="match status" value="1"/>
</dbReference>
<dbReference type="HOGENOM" id="CLU_048317_0_0_1"/>
<dbReference type="GO" id="GO:0005634">
    <property type="term" value="C:nucleus"/>
    <property type="evidence" value="ECO:0007669"/>
    <property type="project" value="UniProtKB-SubCell"/>
</dbReference>
<comment type="subcellular location">
    <subcellularLocation>
        <location evidence="1">Nucleus</location>
    </subcellularLocation>
</comment>
<dbReference type="Pfam" id="PF21693">
    <property type="entry name" value="SWT1_3rd"/>
    <property type="match status" value="1"/>
</dbReference>
<dbReference type="InterPro" id="IPR002716">
    <property type="entry name" value="PIN_dom"/>
</dbReference>
<evidence type="ECO:0000256" key="6">
    <source>
        <dbReference type="SAM" id="MobiDB-lite"/>
    </source>
</evidence>
<dbReference type="InterPro" id="IPR049014">
    <property type="entry name" value="SWT1_C"/>
</dbReference>
<name>G8Y0L7_PICSO</name>
<dbReference type="Pfam" id="PF13638">
    <property type="entry name" value="PIN_4"/>
    <property type="match status" value="1"/>
</dbReference>
<evidence type="ECO:0000256" key="1">
    <source>
        <dbReference type="ARBA" id="ARBA00004123"/>
    </source>
</evidence>
<gene>
    <name evidence="8" type="primary">Piso0_004855</name>
    <name evidence="8" type="ORF">GNLVRS01_PISO0N02609g</name>
</gene>
<dbReference type="InParanoid" id="G8Y0L7"/>
<dbReference type="eggNOG" id="KOG4689">
    <property type="taxonomic scope" value="Eukaryota"/>
</dbReference>
<keyword evidence="3" id="KW-0539">Nucleus</keyword>
<dbReference type="STRING" id="559304.G8Y0L7"/>
<dbReference type="PANTHER" id="PTHR16161:SF0">
    <property type="entry name" value="TRANSCRIPTIONAL PROTEIN SWT1"/>
    <property type="match status" value="1"/>
</dbReference>
<dbReference type="AlphaFoldDB" id="G8Y0L7"/>
<evidence type="ECO:0000256" key="2">
    <source>
        <dbReference type="ARBA" id="ARBA00023163"/>
    </source>
</evidence>
<evidence type="ECO:0000313" key="9">
    <source>
        <dbReference type="Proteomes" id="UP000005222"/>
    </source>
</evidence>
<protein>
    <recommendedName>
        <fullName evidence="5">Transcriptional protein SWT1</fullName>
    </recommendedName>
</protein>
<reference evidence="8 9" key="1">
    <citation type="journal article" date="2012" name="G3 (Bethesda)">
        <title>Pichia sorbitophila, an interspecies yeast hybrid reveals early steps of genome resolution following polyploidization.</title>
        <authorList>
            <person name="Leh Louis V."/>
            <person name="Despons L."/>
            <person name="Friedrich A."/>
            <person name="Martin T."/>
            <person name="Durrens P."/>
            <person name="Casaregola S."/>
            <person name="Neuveglise C."/>
            <person name="Fairhead C."/>
            <person name="Marck C."/>
            <person name="Cruz J.A."/>
            <person name="Straub M.L."/>
            <person name="Kugler V."/>
            <person name="Sacerdot C."/>
            <person name="Uzunov Z."/>
            <person name="Thierry A."/>
            <person name="Weiss S."/>
            <person name="Bleykasten C."/>
            <person name="De Montigny J."/>
            <person name="Jacques N."/>
            <person name="Jung P."/>
            <person name="Lemaire M."/>
            <person name="Mallet S."/>
            <person name="Morel G."/>
            <person name="Richard G.F."/>
            <person name="Sarkar A."/>
            <person name="Savel G."/>
            <person name="Schacherer J."/>
            <person name="Seret M.L."/>
            <person name="Talla E."/>
            <person name="Samson G."/>
            <person name="Jubin C."/>
            <person name="Poulain J."/>
            <person name="Vacherie B."/>
            <person name="Barbe V."/>
            <person name="Pelletier E."/>
            <person name="Sherman D.J."/>
            <person name="Westhof E."/>
            <person name="Weissenbach J."/>
            <person name="Baret P.V."/>
            <person name="Wincker P."/>
            <person name="Gaillardin C."/>
            <person name="Dujon B."/>
            <person name="Souciet J.L."/>
        </authorList>
    </citation>
    <scope>NUCLEOTIDE SEQUENCE [LARGE SCALE GENOMIC DNA]</scope>
    <source>
        <strain evidence="9">ATCC MYA-4447 / BCRC 22081 / CBS 7064 / NBRC 10061 / NRRL Y-12695</strain>
    </source>
</reference>
<evidence type="ECO:0000256" key="5">
    <source>
        <dbReference type="ARBA" id="ARBA00074620"/>
    </source>
</evidence>
<dbReference type="EMBL" id="FO082046">
    <property type="protein sequence ID" value="CCE86370.1"/>
    <property type="molecule type" value="Genomic_DNA"/>
</dbReference>
<feature type="compositionally biased region" description="Polar residues" evidence="6">
    <location>
        <begin position="283"/>
        <end position="301"/>
    </location>
</feature>
<evidence type="ECO:0000259" key="7">
    <source>
        <dbReference type="SMART" id="SM00670"/>
    </source>
</evidence>
<comment type="similarity">
    <text evidence="4">Belongs to the SWT1 family.</text>
</comment>
<feature type="region of interest" description="Disordered" evidence="6">
    <location>
        <begin position="1"/>
        <end position="45"/>
    </location>
</feature>
<dbReference type="GO" id="GO:0004540">
    <property type="term" value="F:RNA nuclease activity"/>
    <property type="evidence" value="ECO:0007669"/>
    <property type="project" value="UniProtKB-ARBA"/>
</dbReference>
<accession>G8Y0L7</accession>
<dbReference type="OMA" id="WANDWIY"/>
<dbReference type="FunFam" id="3.40.50.1010:FF:000045">
    <property type="entry name" value="Transcriptional protein swt1"/>
    <property type="match status" value="1"/>
</dbReference>
<organism evidence="8 9">
    <name type="scientific">Pichia sorbitophila (strain ATCC MYA-4447 / BCRC 22081 / CBS 7064 / NBRC 10061 / NRRL Y-12695)</name>
    <name type="common">Hybrid yeast</name>
    <dbReference type="NCBI Taxonomy" id="559304"/>
    <lineage>
        <taxon>Eukaryota</taxon>
        <taxon>Fungi</taxon>
        <taxon>Dikarya</taxon>
        <taxon>Ascomycota</taxon>
        <taxon>Saccharomycotina</taxon>
        <taxon>Pichiomycetes</taxon>
        <taxon>Debaryomycetaceae</taxon>
        <taxon>Millerozyma</taxon>
    </lineage>
</organism>
<dbReference type="PANTHER" id="PTHR16161">
    <property type="entry name" value="TRANSCRIPTIONAL PROTEIN SWT1"/>
    <property type="match status" value="1"/>
</dbReference>
<dbReference type="Proteomes" id="UP000005222">
    <property type="component" value="Chromosome N"/>
</dbReference>
<evidence type="ECO:0000256" key="4">
    <source>
        <dbReference type="ARBA" id="ARBA00060839"/>
    </source>
</evidence>
<dbReference type="SUPFAM" id="SSF88723">
    <property type="entry name" value="PIN domain-like"/>
    <property type="match status" value="1"/>
</dbReference>
<dbReference type="FunCoup" id="G8Y0L7">
    <property type="interactions" value="23"/>
</dbReference>
<dbReference type="OrthoDB" id="2017974at2759"/>